<evidence type="ECO:0000256" key="2">
    <source>
        <dbReference type="SAM" id="SignalP"/>
    </source>
</evidence>
<feature type="chain" id="PRO_5045408783" evidence="2">
    <location>
        <begin position="21"/>
        <end position="1871"/>
    </location>
</feature>
<keyword evidence="6" id="KW-1185">Reference proteome</keyword>
<dbReference type="InterPro" id="IPR037524">
    <property type="entry name" value="PA14/GLEYA"/>
</dbReference>
<comment type="caution">
    <text evidence="5">The sequence shown here is derived from an EMBL/GenBank/DDBJ whole genome shotgun (WGS) entry which is preliminary data.</text>
</comment>
<dbReference type="InterPro" id="IPR046255">
    <property type="entry name" value="DUF6288"/>
</dbReference>
<organism evidence="5 6">
    <name type="scientific">Luteolibacter arcticus</name>
    <dbReference type="NCBI Taxonomy" id="1581411"/>
    <lineage>
        <taxon>Bacteria</taxon>
        <taxon>Pseudomonadati</taxon>
        <taxon>Verrucomicrobiota</taxon>
        <taxon>Verrucomicrobiia</taxon>
        <taxon>Verrucomicrobiales</taxon>
        <taxon>Verrucomicrobiaceae</taxon>
        <taxon>Luteolibacter</taxon>
    </lineage>
</organism>
<dbReference type="Proteomes" id="UP001320876">
    <property type="component" value="Unassembled WGS sequence"/>
</dbReference>
<dbReference type="InterPro" id="IPR003599">
    <property type="entry name" value="Ig_sub"/>
</dbReference>
<feature type="domain" description="Ig-like" evidence="3">
    <location>
        <begin position="808"/>
        <end position="894"/>
    </location>
</feature>
<feature type="domain" description="PA14" evidence="4">
    <location>
        <begin position="899"/>
        <end position="1053"/>
    </location>
</feature>
<dbReference type="SMART" id="SM00409">
    <property type="entry name" value="IG"/>
    <property type="match status" value="1"/>
</dbReference>
<evidence type="ECO:0000256" key="1">
    <source>
        <dbReference type="ARBA" id="ARBA00022729"/>
    </source>
</evidence>
<dbReference type="Pfam" id="PF07691">
    <property type="entry name" value="PA14"/>
    <property type="match status" value="2"/>
</dbReference>
<gene>
    <name evidence="5" type="ORF">OKA05_24930</name>
</gene>
<evidence type="ECO:0000259" key="3">
    <source>
        <dbReference type="PROSITE" id="PS50835"/>
    </source>
</evidence>
<feature type="domain" description="PA14" evidence="4">
    <location>
        <begin position="652"/>
        <end position="800"/>
    </location>
</feature>
<dbReference type="PROSITE" id="PS50835">
    <property type="entry name" value="IG_LIKE"/>
    <property type="match status" value="1"/>
</dbReference>
<evidence type="ECO:0000313" key="5">
    <source>
        <dbReference type="EMBL" id="MCW1925827.1"/>
    </source>
</evidence>
<feature type="signal peptide" evidence="2">
    <location>
        <begin position="1"/>
        <end position="20"/>
    </location>
</feature>
<dbReference type="NCBIfam" id="TIGR02601">
    <property type="entry name" value="autotrns_rpt"/>
    <property type="match status" value="3"/>
</dbReference>
<dbReference type="InterPro" id="IPR011658">
    <property type="entry name" value="PA14_dom"/>
</dbReference>
<dbReference type="InterPro" id="IPR036179">
    <property type="entry name" value="Ig-like_dom_sf"/>
</dbReference>
<dbReference type="InterPro" id="IPR013425">
    <property type="entry name" value="Autotrns_rpt"/>
</dbReference>
<dbReference type="SUPFAM" id="SSF49313">
    <property type="entry name" value="Cadherin-like"/>
    <property type="match status" value="1"/>
</dbReference>
<keyword evidence="1 2" id="KW-0732">Signal</keyword>
<name>A0ABT3GQM4_9BACT</name>
<dbReference type="InterPro" id="IPR011050">
    <property type="entry name" value="Pectin_lyase_fold/virulence"/>
</dbReference>
<dbReference type="InterPro" id="IPR007110">
    <property type="entry name" value="Ig-like_dom"/>
</dbReference>
<dbReference type="RefSeq" id="WP_264489934.1">
    <property type="nucleotide sequence ID" value="NZ_JAPDDT010000018.1"/>
</dbReference>
<dbReference type="InterPro" id="IPR015919">
    <property type="entry name" value="Cadherin-like_sf"/>
</dbReference>
<dbReference type="Pfam" id="PF19805">
    <property type="entry name" value="DUF6288"/>
    <property type="match status" value="1"/>
</dbReference>
<protein>
    <submittedName>
        <fullName evidence="5">DUF6288 domain-containing protein</fullName>
    </submittedName>
</protein>
<accession>A0ABT3GQM4</accession>
<evidence type="ECO:0000259" key="4">
    <source>
        <dbReference type="PROSITE" id="PS51820"/>
    </source>
</evidence>
<dbReference type="EMBL" id="JAPDDT010000018">
    <property type="protein sequence ID" value="MCW1925827.1"/>
    <property type="molecule type" value="Genomic_DNA"/>
</dbReference>
<dbReference type="InterPro" id="IPR013783">
    <property type="entry name" value="Ig-like_fold"/>
</dbReference>
<dbReference type="InterPro" id="IPR052387">
    <property type="entry name" value="Fibrocystin"/>
</dbReference>
<dbReference type="SUPFAM" id="SSF56988">
    <property type="entry name" value="Anthrax protective antigen"/>
    <property type="match status" value="2"/>
</dbReference>
<dbReference type="PANTHER" id="PTHR46769:SF2">
    <property type="entry name" value="FIBROCYSTIN-L ISOFORM 2 PRECURSOR-RELATED"/>
    <property type="match status" value="1"/>
</dbReference>
<reference evidence="5 6" key="1">
    <citation type="submission" date="2022-10" db="EMBL/GenBank/DDBJ databases">
        <title>Luteolibacter arcticus strain CCTCC AB 2014275, whole genome shotgun sequencing project.</title>
        <authorList>
            <person name="Zhao G."/>
            <person name="Shen L."/>
        </authorList>
    </citation>
    <scope>NUCLEOTIDE SEQUENCE [LARGE SCALE GENOMIC DNA]</scope>
    <source>
        <strain evidence="5 6">CCTCC AB 2014275</strain>
    </source>
</reference>
<sequence>MRLASLICALLALLPAAATAQEETRNYPLGPIGGQFRVTPNSSYARIVSLDAAAPGVTSGLQVGDYLFGAFGKTFTPTGTYHHGVSQELGFAVDRAEGAGGSLPLKVLRPGVGSLDVTVTLPSAGTFGAAYPRASAKHQASFESACAWLHQRVMSTSNGDVGYPTGWSGLCLLGHPNWNDTTGAKPYRLSINKIRDRCVQQINAGVYAAVEDKLFDGTANPNYVGGALSNWQLGQFVMFLSEYYAKTADATVAPAIQRGAEMCANTVQWWKQPALGTTYTPAGTQIAGMVSHGGVIGDYIHLGWGGGINMCGVYSFNGMAFARHVGMDMTVRPRDGHYFGYPTAPVGAVEVGKENYDHTLDEKFQMQWNWMGKRTAYYNSSSNDDGHVAYTLNAPTGWDAAGRTPATALGMDLYKRNGGALTADDEDKLARLKAYTSRHYIRQQEAHAYCVGAQAYHALATAFLTDRQQRFMLDNWRFYYALSRTHTGGFQYFRSRSVNDSYLDETQCAAIDMALPYVIANGGLNIIPSINDAPDQVIANFQSPNITWPTIDARKISHTGSTLAMPVSLVDGQGAAVSSGYSAAWTKLSGPGTVTFSQPSAATTDMTFSMAGSYRVQLSVTRGSYTLVEPIDVSVSIHPAPAGYIAGLANYQVYTGLTGTLVTNLTGATKFPNSPDVTRTVTRLTGDFSGDNYGARLTGCVIAPVTGSYRFYIASDDGSQLKFNSSGLGAVSPTAIASVTGSTAVNQWNKYGSQQSVAFNLTAGQAYSFEALHKEGTGADLLSIGWAINGGAIEVIDGAYIAAPDSTPATMSITAHPQPASTTRGGSVTLSVATTGPQPGFYQWRRNGVNMGAPTNSPSLTFANVSGGAAGDYDCVFTTTLGTLTSTAAQVTVTDTGALVSGGLWREVYTGIGGSAVTDLTSQAKFPFNADSSGPITSAATTADYGEDYGQRITGWIKPTVTGNYRFYLTSDDNSELWLGTSEQAATKSRIHQLSGYTDPKGWSQRSPSAYIALQAGKYYYFEVRHKEGGGGDHLAVAWQRQGDAAPANGSGEIPGQFLSYRLGGSFDDVAVGNQAPSFAADPVARPDAPVAMAYTGQSLAPLASDFNSADALVFSKLPGGPAWLNVAPNGALSGTPQAADLGVNTFTVRVADPSGLEDIATLNITVIVPPTWINSSGGSWITAGNWQGGIPSGTGAYADFSTLNLTTSPTVTLDGARTIGTLVFGDTSPSHGWTLNTGSGGPLTLAVASDFPVITVTNQTTTIGAVLAGNQGWVKAGDGSLVLTGTNTYTGATKVSAGTLQLGNGTIQPTLNSTYDIASGATLRVQYNTATGAAAQTWSKYTGAGTLALETGKNFDFGWGTAGLGAGFTGTLQMEGGRTSTTSAAGGGLGSTTRVVVKTGGQLGMWTGGTFSQDFTIEGTGYGEGSGYDVALRFANDNLSNNTLNGTITLTGSATIGAKGTGVATLNGAISESAPSVLTFGTTTLNGTVILTAANTYPGGTVVAAGTLEIAGSGSLGNGTYGGNISNAGTLRHSSSASQTLSGVISGAGALTKTGTATLTLSGSNNYIGATSITGGALLVNGALGNTATTINAASTLGGSGSIAGTVSNSGTLAPGNNAVGNLTVNNTLTLAGGSKVTWEINNWTGAAGTGWDKATVSSLSLTATSGNPITIRPVDLALANFTETNASFVLIQTSSSIPTFSADKFTVDTSGLTLPQGTWAVQQAGNNLVLVYTAVNPDTNGNGIYDTWEAANFGNANPGANLPGDDADKDGLTNLMEYALGTNPLVYTAGPVADLETVADKQHLRLTVNKNPQATNLTYTVETCGALNDWSDVNVVVEADTATQLIVRDSFNTTTSSTRFIRLKVQAGP</sequence>
<dbReference type="Pfam" id="PF12951">
    <property type="entry name" value="PATR"/>
    <property type="match status" value="3"/>
</dbReference>
<proteinExistence type="predicted"/>
<dbReference type="Gene3D" id="2.60.120.1560">
    <property type="match status" value="2"/>
</dbReference>
<dbReference type="Pfam" id="PF17963">
    <property type="entry name" value="Big_9"/>
    <property type="match status" value="1"/>
</dbReference>
<dbReference type="PROSITE" id="PS51820">
    <property type="entry name" value="PA14"/>
    <property type="match status" value="2"/>
</dbReference>
<dbReference type="Gene3D" id="2.60.40.10">
    <property type="entry name" value="Immunoglobulins"/>
    <property type="match status" value="2"/>
</dbReference>
<dbReference type="PANTHER" id="PTHR46769">
    <property type="entry name" value="POLYCYSTIC KIDNEY AND HEPATIC DISEASE 1 (AUTOSOMAL RECESSIVE)-LIKE 1"/>
    <property type="match status" value="1"/>
</dbReference>
<dbReference type="SUPFAM" id="SSF48726">
    <property type="entry name" value="Immunoglobulin"/>
    <property type="match status" value="1"/>
</dbReference>
<evidence type="ECO:0000313" key="6">
    <source>
        <dbReference type="Proteomes" id="UP001320876"/>
    </source>
</evidence>
<dbReference type="SUPFAM" id="SSF51126">
    <property type="entry name" value="Pectin lyase-like"/>
    <property type="match status" value="1"/>
</dbReference>
<dbReference type="SMART" id="SM00758">
    <property type="entry name" value="PA14"/>
    <property type="match status" value="2"/>
</dbReference>